<evidence type="ECO:0000256" key="2">
    <source>
        <dbReference type="ARBA" id="ARBA00022603"/>
    </source>
</evidence>
<evidence type="ECO:0000256" key="3">
    <source>
        <dbReference type="ARBA" id="ARBA00022679"/>
    </source>
</evidence>
<feature type="domain" description="Type ISP restriction-modification enzyme LLaBIII C-terminal specificity" evidence="7">
    <location>
        <begin position="478"/>
        <end position="772"/>
    </location>
</feature>
<evidence type="ECO:0000259" key="9">
    <source>
        <dbReference type="Pfam" id="PF22240"/>
    </source>
</evidence>
<dbReference type="InterPro" id="IPR050953">
    <property type="entry name" value="N4_N6_ade-DNA_methylase"/>
</dbReference>
<comment type="caution">
    <text evidence="10">The sequence shown here is derived from an EMBL/GenBank/DDBJ whole genome shotgun (WGS) entry which is preliminary data.</text>
</comment>
<dbReference type="PRINTS" id="PR00507">
    <property type="entry name" value="N12N6MTFRASE"/>
</dbReference>
<dbReference type="Pfam" id="PF18135">
    <property type="entry name" value="Type_ISP_C"/>
    <property type="match status" value="1"/>
</dbReference>
<dbReference type="GO" id="GO:0003676">
    <property type="term" value="F:nucleic acid binding"/>
    <property type="evidence" value="ECO:0007669"/>
    <property type="project" value="InterPro"/>
</dbReference>
<protein>
    <recommendedName>
        <fullName evidence="1">site-specific DNA-methyltransferase (adenine-specific)</fullName>
        <ecNumber evidence="1">2.1.1.72</ecNumber>
    </recommendedName>
</protein>
<evidence type="ECO:0000259" key="7">
    <source>
        <dbReference type="Pfam" id="PF18135"/>
    </source>
</evidence>
<dbReference type="EC" id="2.1.1.72" evidence="1"/>
<evidence type="ECO:0000259" key="8">
    <source>
        <dbReference type="Pfam" id="PF18739"/>
    </source>
</evidence>
<proteinExistence type="predicted"/>
<sequence>MKELFGKNPEIFDNFLTSLRGNIHQNIKEEEALDMIISHIITKPIFDAIFGDNIQNPIAKALDKMVLKLSDLGLEGETKDLKNLYESVKTEAARAKSQKSQQELIKNLYNTFFKEAFKKQSEKLGIVYTPIEVVDFILRATNGILKKHFNTDFNDKNITIFDPFTGTGSFIARLLSKENDLISDEALKEKFQNHLFAFDIVLLSYYIALINITQAAQNRDSSLKNFKNIALTDSLDYLEEKSDKGVFPLFEDLKENKEIKTTMEKQNIRVIIGNPPYSSGAKSENDNNQNLTHPKLEKRVYETYGKNSTAKVGRTTRDTLIHSIRMASDLLRDKGVLGFVVNGSFIDSKSADGFRKCVAKDFSHLYALNLRGNARTSGEKRKKEGDGIFDSGSRATVAIIFFVKDESVQNSAIHYYEVEDYLKREAKLNLLAGFENLDSVPFKEITPNDKGDWINQRNDDFEKLIPLKRDKQLKIFNSIFDLNSNGVVSGRDPWVYNFSQKTLMQSVQNCIDTYNADLKRFNERYREAFKQRTAKDKGIKPADRYKHLNDREITTDKTKIAWVQNLKTQLIKGKKLDDFSQEKISVSLYRPFNKQYFYYERELACSFHSMKKIFPDKSARNVVINTGVGKAFSALISSEIPCLDLLHHNQAYPLYYYDDLGNRYNAISGYALNLFRRHYQDNSIVEEEIFYYIYAIFHHKGYLEKYKNSLAKEAPRIALSEDFKELSVLGKELAELHLNYESGEMHTSVKHNLLENAEMEGYYDVVKMTKKGIASNTNPQNEQNERCIPGVFSYQENKISFSFVVLGEIKEIHSLQYQTLYIMDNTKRYTLYKLYDRIILGHTLGHPAPITLYYEWLFDDWIDPEKIMGDRFNCRTNYLESFFTTKKHLLPDDALFKVDESGCESYHGDKNKDFILQSFYIQNDFLSQKYEKDKIKAKSNLVTKRQNRLLTYQFDLFLECDMIFETLEELALIAEAIKNFFVLIYAHSNFDIQIDYIQFKLSNKDITAIKNTYKKDKKSIEIDPYGIAIQFQQIDNFSVILEKWIDFYIKDNRGFQLASILDIINKKDPIIHLYLDMVVLIGMIESFLKKLQKTKLREKLSEFFKISLSRTKCDQTKNYFNDKCQEDLIQQIVDCRNNLAHGDDLKLDTNKATDISHAFMDFKQIVIEFFFGKIELSDFITNNFGFLNKVKLRNPPKTEKIAEPNR</sequence>
<comment type="catalytic activity">
    <reaction evidence="5">
        <text>a 2'-deoxyadenosine in DNA + S-adenosyl-L-methionine = an N(6)-methyl-2'-deoxyadenosine in DNA + S-adenosyl-L-homocysteine + H(+)</text>
        <dbReference type="Rhea" id="RHEA:15197"/>
        <dbReference type="Rhea" id="RHEA-COMP:12418"/>
        <dbReference type="Rhea" id="RHEA-COMP:12419"/>
        <dbReference type="ChEBI" id="CHEBI:15378"/>
        <dbReference type="ChEBI" id="CHEBI:57856"/>
        <dbReference type="ChEBI" id="CHEBI:59789"/>
        <dbReference type="ChEBI" id="CHEBI:90615"/>
        <dbReference type="ChEBI" id="CHEBI:90616"/>
        <dbReference type="EC" id="2.1.1.72"/>
    </reaction>
</comment>
<dbReference type="Pfam" id="PF07669">
    <property type="entry name" value="Eco57I"/>
    <property type="match status" value="1"/>
</dbReference>
<gene>
    <name evidence="10" type="ORF">HPHPH6_0780</name>
</gene>
<evidence type="ECO:0000313" key="10">
    <source>
        <dbReference type="EMBL" id="EJB83570.1"/>
    </source>
</evidence>
<dbReference type="EMBL" id="AKOZ01000003">
    <property type="protein sequence ID" value="EJB83570.1"/>
    <property type="molecule type" value="Genomic_DNA"/>
</dbReference>
<evidence type="ECO:0000313" key="11">
    <source>
        <dbReference type="Proteomes" id="UP000004177"/>
    </source>
</evidence>
<accession>J0NAU4</accession>
<feature type="domain" description="Apea-like HEPN" evidence="8">
    <location>
        <begin position="1087"/>
        <end position="1153"/>
    </location>
</feature>
<dbReference type="Gene3D" id="3.40.50.150">
    <property type="entry name" value="Vaccinia Virus protein VP39"/>
    <property type="match status" value="1"/>
</dbReference>
<dbReference type="GO" id="GO:0032259">
    <property type="term" value="P:methylation"/>
    <property type="evidence" value="ECO:0007669"/>
    <property type="project" value="UniProtKB-KW"/>
</dbReference>
<dbReference type="InterPro" id="IPR053980">
    <property type="entry name" value="ISP_coupler"/>
</dbReference>
<name>J0NAU4_HELPX</name>
<evidence type="ECO:0000259" key="6">
    <source>
        <dbReference type="Pfam" id="PF07669"/>
    </source>
</evidence>
<dbReference type="InterPro" id="IPR002052">
    <property type="entry name" value="DNA_methylase_N6_adenine_CS"/>
</dbReference>
<keyword evidence="3" id="KW-0808">Transferase</keyword>
<dbReference type="AlphaFoldDB" id="J0NAU4"/>
<dbReference type="InterPro" id="IPR011639">
    <property type="entry name" value="MethylTrfase_TaqI-like_dom"/>
</dbReference>
<evidence type="ECO:0000256" key="4">
    <source>
        <dbReference type="ARBA" id="ARBA00022691"/>
    </source>
</evidence>
<keyword evidence="2" id="KW-0489">Methyltransferase</keyword>
<dbReference type="InterPro" id="IPR029063">
    <property type="entry name" value="SAM-dependent_MTases_sf"/>
</dbReference>
<dbReference type="PANTHER" id="PTHR33841:SF1">
    <property type="entry name" value="DNA METHYLTRANSFERASE A"/>
    <property type="match status" value="1"/>
</dbReference>
<dbReference type="PROSITE" id="PS00092">
    <property type="entry name" value="N6_MTASE"/>
    <property type="match status" value="1"/>
</dbReference>
<organism evidence="10 11">
    <name type="scientific">Helicobacter pylori Hp H-6</name>
    <dbReference type="NCBI Taxonomy" id="992061"/>
    <lineage>
        <taxon>Bacteria</taxon>
        <taxon>Pseudomonadati</taxon>
        <taxon>Campylobacterota</taxon>
        <taxon>Epsilonproteobacteria</taxon>
        <taxon>Campylobacterales</taxon>
        <taxon>Helicobacteraceae</taxon>
        <taxon>Helicobacter</taxon>
    </lineage>
</organism>
<reference evidence="10 11" key="1">
    <citation type="journal article" date="2013" name="Pathog. Dis.">
        <title>Genome sequences of 65 Helicobacter pylori strains isolated from asymptomatic individuals and patients with gastric cancer, peptic ulcer disease, or gastritis.</title>
        <authorList>
            <person name="Blanchard T.G."/>
            <person name="Czinn S.J."/>
            <person name="Correa P."/>
            <person name="Nakazawa T."/>
            <person name="Keelan M."/>
            <person name="Morningstar L."/>
            <person name="Santana-Cruz I."/>
            <person name="Maroo A."/>
            <person name="McCracken C."/>
            <person name="Shefchek K."/>
            <person name="Daugherty S."/>
            <person name="Song Y."/>
            <person name="Fraser C.M."/>
            <person name="Fricke W.F."/>
        </authorList>
    </citation>
    <scope>NUCLEOTIDE SEQUENCE [LARGE SCALE GENOMIC DNA]</scope>
    <source>
        <strain evidence="10 11">Hp H-6</strain>
    </source>
</reference>
<dbReference type="GO" id="GO:0006304">
    <property type="term" value="P:DNA modification"/>
    <property type="evidence" value="ECO:0007669"/>
    <property type="project" value="InterPro"/>
</dbReference>
<keyword evidence="4" id="KW-0949">S-adenosyl-L-methionine</keyword>
<feature type="domain" description="Type ISP restriction-modification enzyme coupler" evidence="9">
    <location>
        <begin position="10"/>
        <end position="99"/>
    </location>
</feature>
<dbReference type="Pfam" id="PF22240">
    <property type="entry name" value="ISP_coupler"/>
    <property type="match status" value="1"/>
</dbReference>
<evidence type="ECO:0000256" key="5">
    <source>
        <dbReference type="ARBA" id="ARBA00047942"/>
    </source>
</evidence>
<dbReference type="GO" id="GO:0009007">
    <property type="term" value="F:site-specific DNA-methyltransferase (adenine-specific) activity"/>
    <property type="evidence" value="ECO:0007669"/>
    <property type="project" value="UniProtKB-EC"/>
</dbReference>
<dbReference type="Proteomes" id="UP000004177">
    <property type="component" value="Unassembled WGS sequence"/>
</dbReference>
<dbReference type="InterPro" id="IPR041229">
    <property type="entry name" value="HEPN_Apea"/>
</dbReference>
<dbReference type="Pfam" id="PF18739">
    <property type="entry name" value="HEPN_Apea"/>
    <property type="match status" value="1"/>
</dbReference>
<dbReference type="PATRIC" id="fig|992061.3.peg.782"/>
<dbReference type="SUPFAM" id="SSF53335">
    <property type="entry name" value="S-adenosyl-L-methionine-dependent methyltransferases"/>
    <property type="match status" value="1"/>
</dbReference>
<dbReference type="InterPro" id="IPR041635">
    <property type="entry name" value="Type_ISP_LLaBIII_C"/>
</dbReference>
<dbReference type="PANTHER" id="PTHR33841">
    <property type="entry name" value="DNA METHYLTRANSFERASE YEEA-RELATED"/>
    <property type="match status" value="1"/>
</dbReference>
<evidence type="ECO:0000256" key="1">
    <source>
        <dbReference type="ARBA" id="ARBA00011900"/>
    </source>
</evidence>
<feature type="domain" description="Type II methyltransferase M.TaqI-like" evidence="6">
    <location>
        <begin position="193"/>
        <end position="360"/>
    </location>
</feature>